<name>A0A7C8V9D3_ORBOL</name>
<accession>A0A7C8V9D3</accession>
<evidence type="ECO:0000313" key="2">
    <source>
        <dbReference type="EMBL" id="KAF3273682.1"/>
    </source>
</evidence>
<feature type="region of interest" description="Disordered" evidence="1">
    <location>
        <begin position="900"/>
        <end position="943"/>
    </location>
</feature>
<feature type="compositionally biased region" description="Polar residues" evidence="1">
    <location>
        <begin position="459"/>
        <end position="476"/>
    </location>
</feature>
<feature type="region of interest" description="Disordered" evidence="1">
    <location>
        <begin position="140"/>
        <end position="163"/>
    </location>
</feature>
<feature type="compositionally biased region" description="Low complexity" evidence="1">
    <location>
        <begin position="145"/>
        <end position="154"/>
    </location>
</feature>
<gene>
    <name evidence="2" type="ORF">TWF970_008880</name>
</gene>
<reference evidence="2 3" key="1">
    <citation type="submission" date="2020-01" db="EMBL/GenBank/DDBJ databases">
        <authorList>
            <person name="Palmer J.M."/>
        </authorList>
    </citation>
    <scope>NUCLEOTIDE SEQUENCE [LARGE SCALE GENOMIC DNA]</scope>
    <source>
        <strain evidence="2 3">TWF970</strain>
    </source>
</reference>
<dbReference type="Proteomes" id="UP000474640">
    <property type="component" value="Unassembled WGS sequence"/>
</dbReference>
<evidence type="ECO:0000256" key="1">
    <source>
        <dbReference type="SAM" id="MobiDB-lite"/>
    </source>
</evidence>
<protein>
    <submittedName>
        <fullName evidence="2">Uncharacterized protein</fullName>
    </submittedName>
</protein>
<feature type="region of interest" description="Disordered" evidence="1">
    <location>
        <begin position="817"/>
        <end position="837"/>
    </location>
</feature>
<feature type="compositionally biased region" description="Polar residues" evidence="1">
    <location>
        <begin position="819"/>
        <end position="831"/>
    </location>
</feature>
<dbReference type="AlphaFoldDB" id="A0A7C8V9D3"/>
<dbReference type="OrthoDB" id="5346117at2759"/>
<comment type="caution">
    <text evidence="2">The sequence shown here is derived from an EMBL/GenBank/DDBJ whole genome shotgun (WGS) entry which is preliminary data.</text>
</comment>
<dbReference type="EMBL" id="JAABOJ010000050">
    <property type="protein sequence ID" value="KAF3273682.1"/>
    <property type="molecule type" value="Genomic_DNA"/>
</dbReference>
<feature type="region of interest" description="Disordered" evidence="1">
    <location>
        <begin position="459"/>
        <end position="482"/>
    </location>
</feature>
<evidence type="ECO:0000313" key="3">
    <source>
        <dbReference type="Proteomes" id="UP000474640"/>
    </source>
</evidence>
<organism evidence="2 3">
    <name type="scientific">Orbilia oligospora</name>
    <name type="common">Nematode-trapping fungus</name>
    <name type="synonym">Arthrobotrys oligospora</name>
    <dbReference type="NCBI Taxonomy" id="2813651"/>
    <lineage>
        <taxon>Eukaryota</taxon>
        <taxon>Fungi</taxon>
        <taxon>Dikarya</taxon>
        <taxon>Ascomycota</taxon>
        <taxon>Pezizomycotina</taxon>
        <taxon>Orbiliomycetes</taxon>
        <taxon>Orbiliales</taxon>
        <taxon>Orbiliaceae</taxon>
        <taxon>Orbilia</taxon>
    </lineage>
</organism>
<proteinExistence type="predicted"/>
<sequence>MARKSNQKTKATGLASTTKFGKLDYEVYCRFKRAFAKWGGTADHTTSIRRVVERQKESDDDTNLLVKKVGLRVVLQCLQKLLKAKAFCKSTEFTTIFPDVKWPVDPKTGSKAEEVTAPTFPVMGDEARSTLVSTTALGLTGSQAENSSSSPPESVKLSGVEDSGTEQRQTVEVAILIAKKTFFAHLCCQEGATNIKDPLQATMSRYKAEMSETAPEMRFDAFFQAENLAANRGRIEPLVLAQILSECQRDLDILEGYQLHGIMEEVKAKALAGAMYWIIEQKKELEEQQRRVSDPRGFFKLKVEATTPTTNSTESQSISSKTPTAVWDNLLDGVDMAQPAGAKCLKLQKSIQIPYPSSDTQQRLERLVYFTTRDIFMQSPFSLITRLSANSAIDIIKRHLHPSHLELLLRQYKMDELVETMVEMHAKQIYISTPDSIKKTWPWLLNGNVSEQATIETTMPQDKTNQSNKIQPSSTLKGRPSNIDWDKRFSPNTLLASKNLNIVNTYTHSVLDDEAGSIMSFDPSGEAPRSIDPDNIYFPYPTLRAILKETRRILKAAFYEFTKNYLPEKLNHRVFEFPDNSSLGQIILMVQDTMNNMDNNQFPAETFAKLARLRDIDSNTDCLNSASELYDLVSRRRNISISGLYPLLTNILSLVDALGASNWSKKQRALNKYTSVLTADIKQKFEKIQGPIRTTLERINNQREALAVEEELVTQKYRQDEKEIQRHFILDSETLRGIILSQGSAVSYPGLEDARGDGVQSISIIERPTPHTSENTKQQRARAATDNIETPIAKISNLPAPPDICVWDPQKQLIDYRPSGSQLQSGTQNGKRATRRRPWDEASIDLALDELNSKENIYYAAKKASQKISEKGKAGFQTGLQSSRHTLEVVVPSKQNKAIPIKKIEEPTQKPKPIMKAEPMPKYNPHSMEGSKGTQETDLLIDL</sequence>